<organism evidence="2 3">
    <name type="scientific">Phytophthora nicotianae P1569</name>
    <dbReference type="NCBI Taxonomy" id="1317065"/>
    <lineage>
        <taxon>Eukaryota</taxon>
        <taxon>Sar</taxon>
        <taxon>Stramenopiles</taxon>
        <taxon>Oomycota</taxon>
        <taxon>Peronosporomycetes</taxon>
        <taxon>Peronosporales</taxon>
        <taxon>Peronosporaceae</taxon>
        <taxon>Phytophthora</taxon>
    </lineage>
</organism>
<evidence type="ECO:0008006" key="4">
    <source>
        <dbReference type="Google" id="ProtNLM"/>
    </source>
</evidence>
<dbReference type="AlphaFoldDB" id="V9EGY6"/>
<keyword evidence="1" id="KW-0472">Membrane</keyword>
<dbReference type="HOGENOM" id="CLU_163795_1_0_1"/>
<dbReference type="Proteomes" id="UP000018721">
    <property type="component" value="Unassembled WGS sequence"/>
</dbReference>
<gene>
    <name evidence="2" type="ORF">F443_16335</name>
</gene>
<keyword evidence="3" id="KW-1185">Reference proteome</keyword>
<feature type="transmembrane region" description="Helical" evidence="1">
    <location>
        <begin position="45"/>
        <end position="65"/>
    </location>
</feature>
<evidence type="ECO:0000256" key="1">
    <source>
        <dbReference type="SAM" id="Phobius"/>
    </source>
</evidence>
<dbReference type="GO" id="GO:0015179">
    <property type="term" value="F:L-amino acid transmembrane transporter activity"/>
    <property type="evidence" value="ECO:0007669"/>
    <property type="project" value="TreeGrafter"/>
</dbReference>
<proteinExistence type="predicted"/>
<name>V9EGY6_PHYNI</name>
<dbReference type="PANTHER" id="PTHR22950">
    <property type="entry name" value="AMINO ACID TRANSPORTER"/>
    <property type="match status" value="1"/>
</dbReference>
<keyword evidence="1" id="KW-1133">Transmembrane helix</keyword>
<dbReference type="OrthoDB" id="40134at2759"/>
<protein>
    <recommendedName>
        <fullName evidence="4">Amino acid transporter transmembrane domain-containing protein</fullName>
    </recommendedName>
</protein>
<sequence>MTATPVRHSPFYTLEDAKISFNIFCCFCGIGSLSMPSNYARAGPIYATIALLLMAFVNIYATIALSKVINAAPPSVKTFTDV</sequence>
<feature type="non-terminal residue" evidence="2">
    <location>
        <position position="82"/>
    </location>
</feature>
<keyword evidence="1" id="KW-0812">Transmembrane</keyword>
<dbReference type="EMBL" id="ANIZ01002865">
    <property type="protein sequence ID" value="ETI37808.1"/>
    <property type="molecule type" value="Genomic_DNA"/>
</dbReference>
<dbReference type="GO" id="GO:0005774">
    <property type="term" value="C:vacuolar membrane"/>
    <property type="evidence" value="ECO:0007669"/>
    <property type="project" value="TreeGrafter"/>
</dbReference>
<reference evidence="2 3" key="1">
    <citation type="submission" date="2013-11" db="EMBL/GenBank/DDBJ databases">
        <title>The Genome Sequence of Phytophthora parasitica P1569.</title>
        <authorList>
            <consortium name="The Broad Institute Genomics Platform"/>
            <person name="Russ C."/>
            <person name="Tyler B."/>
            <person name="Panabieres F."/>
            <person name="Shan W."/>
            <person name="Tripathy S."/>
            <person name="Grunwald N."/>
            <person name="Machado M."/>
            <person name="Johnson C.S."/>
            <person name="Arredondo F."/>
            <person name="Hong C."/>
            <person name="Coffey M."/>
            <person name="Young S.K."/>
            <person name="Zeng Q."/>
            <person name="Gargeya S."/>
            <person name="Fitzgerald M."/>
            <person name="Abouelleil A."/>
            <person name="Alvarado L."/>
            <person name="Chapman S.B."/>
            <person name="Gainer-Dewar J."/>
            <person name="Goldberg J."/>
            <person name="Griggs A."/>
            <person name="Gujja S."/>
            <person name="Hansen M."/>
            <person name="Howarth C."/>
            <person name="Imamovic A."/>
            <person name="Ireland A."/>
            <person name="Larimer J."/>
            <person name="McCowan C."/>
            <person name="Murphy C."/>
            <person name="Pearson M."/>
            <person name="Poon T.W."/>
            <person name="Priest M."/>
            <person name="Roberts A."/>
            <person name="Saif S."/>
            <person name="Shea T."/>
            <person name="Sykes S."/>
            <person name="Wortman J."/>
            <person name="Nusbaum C."/>
            <person name="Birren B."/>
        </authorList>
    </citation>
    <scope>NUCLEOTIDE SEQUENCE [LARGE SCALE GENOMIC DNA]</scope>
    <source>
        <strain evidence="2 3">P1569</strain>
    </source>
</reference>
<evidence type="ECO:0000313" key="3">
    <source>
        <dbReference type="Proteomes" id="UP000018721"/>
    </source>
</evidence>
<accession>V9EGY6</accession>
<evidence type="ECO:0000313" key="2">
    <source>
        <dbReference type="EMBL" id="ETI37808.1"/>
    </source>
</evidence>
<dbReference type="PANTHER" id="PTHR22950:SF349">
    <property type="entry name" value="AMINO ACID TRANSPORTER TRANSMEMBRANE DOMAIN-CONTAINING PROTEIN"/>
    <property type="match status" value="1"/>
</dbReference>
<comment type="caution">
    <text evidence="2">The sequence shown here is derived from an EMBL/GenBank/DDBJ whole genome shotgun (WGS) entry which is preliminary data.</text>
</comment>